<dbReference type="GO" id="GO:0003700">
    <property type="term" value="F:DNA-binding transcription factor activity"/>
    <property type="evidence" value="ECO:0007669"/>
    <property type="project" value="InterPro"/>
</dbReference>
<dbReference type="Gene3D" id="1.10.10.10">
    <property type="entry name" value="Winged helix-like DNA-binding domain superfamily/Winged helix DNA-binding domain"/>
    <property type="match status" value="1"/>
</dbReference>
<evidence type="ECO:0000313" key="2">
    <source>
        <dbReference type="EMBL" id="QDT65661.1"/>
    </source>
</evidence>
<dbReference type="PRINTS" id="PR00598">
    <property type="entry name" value="HTHMARR"/>
</dbReference>
<accession>A0A517TBA6</accession>
<name>A0A517TBA6_9PLAN</name>
<organism evidence="2 3">
    <name type="scientific">Calycomorphotria hydatis</name>
    <dbReference type="NCBI Taxonomy" id="2528027"/>
    <lineage>
        <taxon>Bacteria</taxon>
        <taxon>Pseudomonadati</taxon>
        <taxon>Planctomycetota</taxon>
        <taxon>Planctomycetia</taxon>
        <taxon>Planctomycetales</taxon>
        <taxon>Planctomycetaceae</taxon>
        <taxon>Calycomorphotria</taxon>
    </lineage>
</organism>
<evidence type="ECO:0000313" key="3">
    <source>
        <dbReference type="Proteomes" id="UP000319976"/>
    </source>
</evidence>
<gene>
    <name evidence="2" type="primary">mgrA</name>
    <name evidence="2" type="ORF">V22_29200</name>
</gene>
<keyword evidence="3" id="KW-1185">Reference proteome</keyword>
<dbReference type="InterPro" id="IPR000835">
    <property type="entry name" value="HTH_MarR-typ"/>
</dbReference>
<protein>
    <submittedName>
        <fullName evidence="2">HTH-type transcriptional regulator MgrA</fullName>
    </submittedName>
</protein>
<dbReference type="RefSeq" id="WP_145263952.1">
    <property type="nucleotide sequence ID" value="NZ_CP036316.1"/>
</dbReference>
<dbReference type="InterPro" id="IPR039422">
    <property type="entry name" value="MarR/SlyA-like"/>
</dbReference>
<reference evidence="2 3" key="1">
    <citation type="submission" date="2019-02" db="EMBL/GenBank/DDBJ databases">
        <title>Deep-cultivation of Planctomycetes and their phenomic and genomic characterization uncovers novel biology.</title>
        <authorList>
            <person name="Wiegand S."/>
            <person name="Jogler M."/>
            <person name="Boedeker C."/>
            <person name="Pinto D."/>
            <person name="Vollmers J."/>
            <person name="Rivas-Marin E."/>
            <person name="Kohn T."/>
            <person name="Peeters S.H."/>
            <person name="Heuer A."/>
            <person name="Rast P."/>
            <person name="Oberbeckmann S."/>
            <person name="Bunk B."/>
            <person name="Jeske O."/>
            <person name="Meyerdierks A."/>
            <person name="Storesund J.E."/>
            <person name="Kallscheuer N."/>
            <person name="Luecker S."/>
            <person name="Lage O.M."/>
            <person name="Pohl T."/>
            <person name="Merkel B.J."/>
            <person name="Hornburger P."/>
            <person name="Mueller R.-W."/>
            <person name="Bruemmer F."/>
            <person name="Labrenz M."/>
            <person name="Spormann A.M."/>
            <person name="Op den Camp H."/>
            <person name="Overmann J."/>
            <person name="Amann R."/>
            <person name="Jetten M.S.M."/>
            <person name="Mascher T."/>
            <person name="Medema M.H."/>
            <person name="Devos D.P."/>
            <person name="Kaster A.-K."/>
            <person name="Ovreas L."/>
            <person name="Rohde M."/>
            <person name="Galperin M.Y."/>
            <person name="Jogler C."/>
        </authorList>
    </citation>
    <scope>NUCLEOTIDE SEQUENCE [LARGE SCALE GENOMIC DNA]</scope>
    <source>
        <strain evidence="2 3">V22</strain>
    </source>
</reference>
<proteinExistence type="predicted"/>
<dbReference type="AlphaFoldDB" id="A0A517TBA6"/>
<dbReference type="OrthoDB" id="9799747at2"/>
<dbReference type="SUPFAM" id="SSF46785">
    <property type="entry name" value="Winged helix' DNA-binding domain"/>
    <property type="match status" value="1"/>
</dbReference>
<dbReference type="InterPro" id="IPR036388">
    <property type="entry name" value="WH-like_DNA-bd_sf"/>
</dbReference>
<dbReference type="GO" id="GO:0006950">
    <property type="term" value="P:response to stress"/>
    <property type="evidence" value="ECO:0007669"/>
    <property type="project" value="TreeGrafter"/>
</dbReference>
<dbReference type="PANTHER" id="PTHR33164:SF101">
    <property type="entry name" value="TRANSCRIPTIONAL REPRESSOR MPRA"/>
    <property type="match status" value="1"/>
</dbReference>
<dbReference type="SMART" id="SM00347">
    <property type="entry name" value="HTH_MARR"/>
    <property type="match status" value="1"/>
</dbReference>
<sequence>MPQKTLQHEIAKRLPFSSHHEEAVLGLIRSGDMVGRVFERLFRDHGLSKPQYNILRILRGHGRGLSCQEIGGQMLTLAPDITRLVDRLAEADLVKRERGKEDRRVVLIHITPAGKKILQQLDEHVSNLYLSTMEMLNDKEIKQLINLLNKLRENPLLQKDCPNMQST</sequence>
<dbReference type="EMBL" id="CP036316">
    <property type="protein sequence ID" value="QDT65661.1"/>
    <property type="molecule type" value="Genomic_DNA"/>
</dbReference>
<dbReference type="Pfam" id="PF01047">
    <property type="entry name" value="MarR"/>
    <property type="match status" value="1"/>
</dbReference>
<dbReference type="InterPro" id="IPR036390">
    <property type="entry name" value="WH_DNA-bd_sf"/>
</dbReference>
<dbReference type="PROSITE" id="PS50995">
    <property type="entry name" value="HTH_MARR_2"/>
    <property type="match status" value="1"/>
</dbReference>
<dbReference type="KEGG" id="chya:V22_29200"/>
<feature type="domain" description="HTH marR-type" evidence="1">
    <location>
        <begin position="20"/>
        <end position="153"/>
    </location>
</feature>
<dbReference type="Proteomes" id="UP000319976">
    <property type="component" value="Chromosome"/>
</dbReference>
<dbReference type="PANTHER" id="PTHR33164">
    <property type="entry name" value="TRANSCRIPTIONAL REGULATOR, MARR FAMILY"/>
    <property type="match status" value="1"/>
</dbReference>
<evidence type="ECO:0000259" key="1">
    <source>
        <dbReference type="PROSITE" id="PS50995"/>
    </source>
</evidence>